<reference evidence="2" key="1">
    <citation type="submission" date="2018-02" db="EMBL/GenBank/DDBJ databases">
        <title>Rhizophora mucronata_Transcriptome.</title>
        <authorList>
            <person name="Meera S.P."/>
            <person name="Sreeshan A."/>
            <person name="Augustine A."/>
        </authorList>
    </citation>
    <scope>NUCLEOTIDE SEQUENCE</scope>
    <source>
        <tissue evidence="2">Leaf</tissue>
    </source>
</reference>
<evidence type="ECO:0000256" key="1">
    <source>
        <dbReference type="SAM" id="Phobius"/>
    </source>
</evidence>
<organism evidence="2">
    <name type="scientific">Rhizophora mucronata</name>
    <name type="common">Asiatic mangrove</name>
    <dbReference type="NCBI Taxonomy" id="61149"/>
    <lineage>
        <taxon>Eukaryota</taxon>
        <taxon>Viridiplantae</taxon>
        <taxon>Streptophyta</taxon>
        <taxon>Embryophyta</taxon>
        <taxon>Tracheophyta</taxon>
        <taxon>Spermatophyta</taxon>
        <taxon>Magnoliopsida</taxon>
        <taxon>eudicotyledons</taxon>
        <taxon>Gunneridae</taxon>
        <taxon>Pentapetalae</taxon>
        <taxon>rosids</taxon>
        <taxon>fabids</taxon>
        <taxon>Malpighiales</taxon>
        <taxon>Rhizophoraceae</taxon>
        <taxon>Rhizophora</taxon>
    </lineage>
</organism>
<protein>
    <submittedName>
        <fullName evidence="2">Uncharacterized protein</fullName>
    </submittedName>
</protein>
<name>A0A2P2NQ62_RHIMU</name>
<keyword evidence="1" id="KW-0812">Transmembrane</keyword>
<dbReference type="EMBL" id="GGEC01064153">
    <property type="protein sequence ID" value="MBX44637.1"/>
    <property type="molecule type" value="Transcribed_RNA"/>
</dbReference>
<sequence length="56" mass="6756">MTLTPPRTLWVRYLNTKSLYLILQQLKKLPFLVLFIIFTVFTKVYQWNARNATHKS</sequence>
<dbReference type="AlphaFoldDB" id="A0A2P2NQ62"/>
<accession>A0A2P2NQ62</accession>
<feature type="transmembrane region" description="Helical" evidence="1">
    <location>
        <begin position="29"/>
        <end position="47"/>
    </location>
</feature>
<keyword evidence="1" id="KW-1133">Transmembrane helix</keyword>
<evidence type="ECO:0000313" key="2">
    <source>
        <dbReference type="EMBL" id="MBX44637.1"/>
    </source>
</evidence>
<keyword evidence="1" id="KW-0472">Membrane</keyword>
<proteinExistence type="predicted"/>